<sequence length="102" mass="11898">MEISHFEDQRTLARSTHIRIRDTLTLRHRCLETGDVRHYTKVSGIPTGDDDALPEHCSNGTRALRKWVLLGGWRKASYESQPYRRPVHSLIGRYCDFLEEFA</sequence>
<comment type="caution">
    <text evidence="1">The sequence shown here is derived from an EMBL/GenBank/DDBJ whole genome shotgun (WGS) entry which is preliminary data.</text>
</comment>
<dbReference type="RefSeq" id="XP_056502233.1">
    <property type="nucleotide sequence ID" value="XM_056642821.1"/>
</dbReference>
<organism evidence="1 2">
    <name type="scientific">Penicillium citrinum</name>
    <dbReference type="NCBI Taxonomy" id="5077"/>
    <lineage>
        <taxon>Eukaryota</taxon>
        <taxon>Fungi</taxon>
        <taxon>Dikarya</taxon>
        <taxon>Ascomycota</taxon>
        <taxon>Pezizomycotina</taxon>
        <taxon>Eurotiomycetes</taxon>
        <taxon>Eurotiomycetidae</taxon>
        <taxon>Eurotiales</taxon>
        <taxon>Aspergillaceae</taxon>
        <taxon>Penicillium</taxon>
    </lineage>
</organism>
<dbReference type="EMBL" id="JAPQKT010000003">
    <property type="protein sequence ID" value="KAJ5234733.1"/>
    <property type="molecule type" value="Genomic_DNA"/>
</dbReference>
<accession>A0A9W9P642</accession>
<protein>
    <submittedName>
        <fullName evidence="1">Uncharacterized protein</fullName>
    </submittedName>
</protein>
<evidence type="ECO:0000313" key="2">
    <source>
        <dbReference type="Proteomes" id="UP001147733"/>
    </source>
</evidence>
<gene>
    <name evidence="1" type="ORF">N7469_003901</name>
</gene>
<keyword evidence="2" id="KW-1185">Reference proteome</keyword>
<dbReference type="GeneID" id="81381988"/>
<proteinExistence type="predicted"/>
<dbReference type="AlphaFoldDB" id="A0A9W9P642"/>
<name>A0A9W9P642_PENCI</name>
<reference evidence="1" key="1">
    <citation type="submission" date="2022-11" db="EMBL/GenBank/DDBJ databases">
        <authorList>
            <person name="Petersen C."/>
        </authorList>
    </citation>
    <scope>NUCLEOTIDE SEQUENCE</scope>
    <source>
        <strain evidence="1">IBT 23319</strain>
    </source>
</reference>
<dbReference type="Proteomes" id="UP001147733">
    <property type="component" value="Unassembled WGS sequence"/>
</dbReference>
<evidence type="ECO:0000313" key="1">
    <source>
        <dbReference type="EMBL" id="KAJ5234733.1"/>
    </source>
</evidence>
<dbReference type="OrthoDB" id="5233426at2759"/>
<reference evidence="1" key="2">
    <citation type="journal article" date="2023" name="IMA Fungus">
        <title>Comparative genomic study of the Penicillium genus elucidates a diverse pangenome and 15 lateral gene transfer events.</title>
        <authorList>
            <person name="Petersen C."/>
            <person name="Sorensen T."/>
            <person name="Nielsen M.R."/>
            <person name="Sondergaard T.E."/>
            <person name="Sorensen J.L."/>
            <person name="Fitzpatrick D.A."/>
            <person name="Frisvad J.C."/>
            <person name="Nielsen K.L."/>
        </authorList>
    </citation>
    <scope>NUCLEOTIDE SEQUENCE</scope>
    <source>
        <strain evidence="1">IBT 23319</strain>
    </source>
</reference>